<name>Q9RVL8_DEIRA</name>
<evidence type="ECO:0000313" key="4">
    <source>
        <dbReference type="Proteomes" id="UP000002524"/>
    </source>
</evidence>
<keyword evidence="4" id="KW-1185">Reference proteome</keyword>
<gene>
    <name evidence="3" type="ordered locus">DR_1009</name>
</gene>
<evidence type="ECO:0000259" key="2">
    <source>
        <dbReference type="Pfam" id="PF00188"/>
    </source>
</evidence>
<dbReference type="InterPro" id="IPR014044">
    <property type="entry name" value="CAP_dom"/>
</dbReference>
<dbReference type="eggNOG" id="COG2340">
    <property type="taxonomic scope" value="Bacteria"/>
</dbReference>
<dbReference type="Gene3D" id="3.40.33.10">
    <property type="entry name" value="CAP"/>
    <property type="match status" value="1"/>
</dbReference>
<dbReference type="PANTHER" id="PTHR31157:SF1">
    <property type="entry name" value="SCP DOMAIN-CONTAINING PROTEIN"/>
    <property type="match status" value="1"/>
</dbReference>
<dbReference type="Pfam" id="PF00188">
    <property type="entry name" value="CAP"/>
    <property type="match status" value="1"/>
</dbReference>
<dbReference type="PATRIC" id="fig|243230.17.peg.1198"/>
<dbReference type="EnsemblBacteria" id="AAF10584">
    <property type="protein sequence ID" value="AAF10584"/>
    <property type="gene ID" value="DR_1009"/>
</dbReference>
<protein>
    <recommendedName>
        <fullName evidence="2">SCP domain-containing protein</fullName>
    </recommendedName>
</protein>
<feature type="domain" description="SCP" evidence="2">
    <location>
        <begin position="303"/>
        <end position="430"/>
    </location>
</feature>
<dbReference type="RefSeq" id="WP_010887652.1">
    <property type="nucleotide sequence ID" value="NC_001263.1"/>
</dbReference>
<dbReference type="CDD" id="cd05379">
    <property type="entry name" value="CAP_bacterial"/>
    <property type="match status" value="1"/>
</dbReference>
<dbReference type="SUPFAM" id="SSF55797">
    <property type="entry name" value="PR-1-like"/>
    <property type="match status" value="1"/>
</dbReference>
<dbReference type="Proteomes" id="UP000002524">
    <property type="component" value="Chromosome 1"/>
</dbReference>
<proteinExistence type="predicted"/>
<organism evidence="3 4">
    <name type="scientific">Deinococcus radiodurans (strain ATCC 13939 / DSM 20539 / JCM 16871 / CCUG 27074 / LMG 4051 / NBRC 15346 / NCIMB 9279 / VKM B-1422 / R1)</name>
    <dbReference type="NCBI Taxonomy" id="243230"/>
    <lineage>
        <taxon>Bacteria</taxon>
        <taxon>Thermotogati</taxon>
        <taxon>Deinococcota</taxon>
        <taxon>Deinococci</taxon>
        <taxon>Deinococcales</taxon>
        <taxon>Deinococcaceae</taxon>
        <taxon>Deinococcus</taxon>
    </lineage>
</organism>
<dbReference type="HOGENOM" id="CLU_631248_0_0_0"/>
<accession>Q9RVL8</accession>
<dbReference type="InterPro" id="IPR035940">
    <property type="entry name" value="CAP_sf"/>
</dbReference>
<evidence type="ECO:0000256" key="1">
    <source>
        <dbReference type="SAM" id="MobiDB-lite"/>
    </source>
</evidence>
<dbReference type="PANTHER" id="PTHR31157">
    <property type="entry name" value="SCP DOMAIN-CONTAINING PROTEIN"/>
    <property type="match status" value="1"/>
</dbReference>
<dbReference type="PaxDb" id="243230-DR_1009"/>
<dbReference type="OrthoDB" id="9783944at2"/>
<dbReference type="EMBL" id="AE000513">
    <property type="protein sequence ID" value="AAF10584.1"/>
    <property type="molecule type" value="Genomic_DNA"/>
</dbReference>
<dbReference type="KEGG" id="dra:DR_1009"/>
<dbReference type="AlphaFoldDB" id="Q9RVL8"/>
<dbReference type="Gene3D" id="2.60.40.1080">
    <property type="match status" value="1"/>
</dbReference>
<dbReference type="PIR" id="A75450">
    <property type="entry name" value="A75450"/>
</dbReference>
<sequence>MTPNAALTENVKLAVTAAPSDLAVSLSGTMLLVDAAQTPAGTYAVTVTGTAAGLTRQATVQVSVSPAPAQVSGVELKASRAALQAGQSLDLQATVSGSGAYQTGVTWDVKGDTPDLTAQLSDRGNGSAGLSVPVSAPGGTLTVTARSVQDPTRQAQVQIPVQAAPQPQTVELTVPAAGVSLVSGGSAALAYQGPVRGVSLVQPSALVSRVEMQQTSAQSGQVVLTAGTQAGSGSVSLAFELADGSRLTRNVPVTVQVPAAPPQTPPAPTPPAPTPPAPPTGPSGYTWYPESNRAASADELEILRLTNEARARGATCGTTPYAPAPALRWNDQLAHASRNHTLDMGKRGYFDHTTPEGVPFSDRITGAGYLWRTAGENIAAGQPSPAAVVDGWLKSPGHCTNIMNPAFTELGVGAVTVAGSPYRLYWGQNFGTPR</sequence>
<dbReference type="InParanoid" id="Q9RVL8"/>
<reference evidence="3 4" key="1">
    <citation type="journal article" date="1999" name="Science">
        <title>Genome sequence of the radioresistant bacterium Deinococcus radiodurans R1.</title>
        <authorList>
            <person name="White O."/>
            <person name="Eisen J.A."/>
            <person name="Heidelberg J.F."/>
            <person name="Hickey E.K."/>
            <person name="Peterson J.D."/>
            <person name="Dodson R.J."/>
            <person name="Haft D.H."/>
            <person name="Gwinn M.L."/>
            <person name="Nelson W.C."/>
            <person name="Richardson D.L."/>
            <person name="Moffat K.S."/>
            <person name="Qin H."/>
            <person name="Jiang L."/>
            <person name="Pamphile W."/>
            <person name="Crosby M."/>
            <person name="Shen M."/>
            <person name="Vamathevan J.J."/>
            <person name="Lam P."/>
            <person name="McDonald L."/>
            <person name="Utterback T."/>
            <person name="Zalewski C."/>
            <person name="Makarova K.S."/>
            <person name="Aravind L."/>
            <person name="Daly M.J."/>
            <person name="Minton K.W."/>
            <person name="Fleischmann R.D."/>
            <person name="Ketchum K.A."/>
            <person name="Nelson K.E."/>
            <person name="Salzberg S."/>
            <person name="Smith H.O."/>
            <person name="Venter J.C."/>
            <person name="Fraser C.M."/>
        </authorList>
    </citation>
    <scope>NUCLEOTIDE SEQUENCE [LARGE SCALE GENOMIC DNA]</scope>
    <source>
        <strain evidence="4">ATCC 13939 / DSM 20539 / JCM 16871 / LMG 4051 / NBRC 15346 / NCIMB 9279 / R1 / VKM B-1422</strain>
    </source>
</reference>
<evidence type="ECO:0000313" key="3">
    <source>
        <dbReference type="EMBL" id="AAF10584.1"/>
    </source>
</evidence>
<feature type="region of interest" description="Disordered" evidence="1">
    <location>
        <begin position="257"/>
        <end position="290"/>
    </location>
</feature>
<feature type="compositionally biased region" description="Pro residues" evidence="1">
    <location>
        <begin position="259"/>
        <end position="281"/>
    </location>
</feature>